<name>W4P4A8_9BACE</name>
<gene>
    <name evidence="1" type="ORF">JCM6292_769</name>
</gene>
<comment type="caution">
    <text evidence="1">The sequence shown here is derived from an EMBL/GenBank/DDBJ whole genome shotgun (WGS) entry which is preliminary data.</text>
</comment>
<sequence>MLGLKTLLPFAFLPLLPHFEVFTLWVIQETTILAICVIQTPTHKWLAVCPYFVPIV</sequence>
<accession>W4P4A8</accession>
<reference evidence="1 2" key="1">
    <citation type="journal article" date="2014" name="Genome Announc.">
        <title>Draft Genome Sequences of Three Strains of Bacteroides pyogenes Isolated from a Cat and Swine.</title>
        <authorList>
            <person name="Sakamoto M."/>
            <person name="Oshima K."/>
            <person name="Suda W."/>
            <person name="Kitamura K."/>
            <person name="Iida T."/>
            <person name="Hattori M."/>
            <person name="Ohkuma M."/>
        </authorList>
    </citation>
    <scope>NUCLEOTIDE SEQUENCE [LARGE SCALE GENOMIC DNA]</scope>
    <source>
        <strain evidence="1 2">JCM 6292</strain>
    </source>
</reference>
<evidence type="ECO:0000313" key="2">
    <source>
        <dbReference type="Proteomes" id="UP000018861"/>
    </source>
</evidence>
<proteinExistence type="predicted"/>
<evidence type="ECO:0000313" key="1">
    <source>
        <dbReference type="EMBL" id="GAE14607.1"/>
    </source>
</evidence>
<dbReference type="Proteomes" id="UP000018861">
    <property type="component" value="Unassembled WGS sequence"/>
</dbReference>
<protein>
    <submittedName>
        <fullName evidence="1">Uncharacterized protein</fullName>
    </submittedName>
</protein>
<organism evidence="1 2">
    <name type="scientific">Bacteroides pyogenes JCM 6292</name>
    <dbReference type="NCBI Taxonomy" id="1235809"/>
    <lineage>
        <taxon>Bacteria</taxon>
        <taxon>Pseudomonadati</taxon>
        <taxon>Bacteroidota</taxon>
        <taxon>Bacteroidia</taxon>
        <taxon>Bacteroidales</taxon>
        <taxon>Bacteroidaceae</taxon>
        <taxon>Bacteroides</taxon>
    </lineage>
</organism>
<dbReference type="AlphaFoldDB" id="W4P4A8"/>
<dbReference type="EMBL" id="BAIQ01000005">
    <property type="protein sequence ID" value="GAE14607.1"/>
    <property type="molecule type" value="Genomic_DNA"/>
</dbReference>